<dbReference type="Proteomes" id="UP000679725">
    <property type="component" value="Unassembled WGS sequence"/>
</dbReference>
<evidence type="ECO:0000313" key="2">
    <source>
        <dbReference type="EMBL" id="CAG5072016.1"/>
    </source>
</evidence>
<comment type="caution">
    <text evidence="2">The sequence shown here is derived from an EMBL/GenBank/DDBJ whole genome shotgun (WGS) entry which is preliminary data.</text>
</comment>
<name>A0ABM8UUK4_9BACT</name>
<proteinExistence type="predicted"/>
<dbReference type="RefSeq" id="WP_215235256.1">
    <property type="nucleotide sequence ID" value="NZ_CAJRAU010000006.1"/>
</dbReference>
<accession>A0ABM8UUK4</accession>
<keyword evidence="3" id="KW-1185">Reference proteome</keyword>
<sequence length="426" mass="47630">MDGINVVNKKIMVASSRKKILISGGWGYANLGDDAILLSTVDLVKEKYPDSEITVMTYSPPETSGAITDPNIRIIPSIHRQLSGTASLKRLRVADLSKPLDQGANFQLSSFQKKKRKYLLRFQDFYFANRFELFSKFPGLVSSLNEFESADLFIQGGGGYFIEGWKDSFLSRILELKIAHEQAVPILVIGQSIGPITNARFRSLATKQLGYADVLSIRDVDSFNELTSYGLKPVLIPDTVLSKSDFDYIKKPILAILLGSQPLTETQLGLFYETVIKLPDLKNLQIRITVSRLWEADLANASKLFARLKSIANVQLIIPKSSSQLQDTLGECSVLVSQNLHGLILAWRAGCACVCINTKRKFISFMEQSGQSSRVSALADLTKEKLLDFINEAFQESFTERETRRNALSTKVKSQFYACLDQIWKS</sequence>
<dbReference type="EMBL" id="CAJRAU010000006">
    <property type="protein sequence ID" value="CAG5072016.1"/>
    <property type="molecule type" value="Genomic_DNA"/>
</dbReference>
<dbReference type="InterPro" id="IPR007345">
    <property type="entry name" value="Polysacch_pyruvyl_Trfase"/>
</dbReference>
<dbReference type="PANTHER" id="PTHR36836:SF1">
    <property type="entry name" value="COLANIC ACID BIOSYNTHESIS PROTEIN WCAK"/>
    <property type="match status" value="1"/>
</dbReference>
<evidence type="ECO:0000313" key="3">
    <source>
        <dbReference type="Proteomes" id="UP000679725"/>
    </source>
</evidence>
<evidence type="ECO:0000259" key="1">
    <source>
        <dbReference type="Pfam" id="PF04230"/>
    </source>
</evidence>
<gene>
    <name evidence="2" type="ORF">DYBT9623_03955</name>
</gene>
<dbReference type="Pfam" id="PF04230">
    <property type="entry name" value="PS_pyruv_trans"/>
    <property type="match status" value="1"/>
</dbReference>
<organism evidence="2 3">
    <name type="scientific">Dyadobacter linearis</name>
    <dbReference type="NCBI Taxonomy" id="2823330"/>
    <lineage>
        <taxon>Bacteria</taxon>
        <taxon>Pseudomonadati</taxon>
        <taxon>Bacteroidota</taxon>
        <taxon>Cytophagia</taxon>
        <taxon>Cytophagales</taxon>
        <taxon>Spirosomataceae</taxon>
        <taxon>Dyadobacter</taxon>
    </lineage>
</organism>
<feature type="domain" description="Polysaccharide pyruvyl transferase" evidence="1">
    <location>
        <begin position="30"/>
        <end position="358"/>
    </location>
</feature>
<dbReference type="PANTHER" id="PTHR36836">
    <property type="entry name" value="COLANIC ACID BIOSYNTHESIS PROTEIN WCAK"/>
    <property type="match status" value="1"/>
</dbReference>
<protein>
    <recommendedName>
        <fullName evidence="1">Polysaccharide pyruvyl transferase domain-containing protein</fullName>
    </recommendedName>
</protein>
<reference evidence="2 3" key="1">
    <citation type="submission" date="2021-04" db="EMBL/GenBank/DDBJ databases">
        <authorList>
            <person name="Rodrigo-Torres L."/>
            <person name="Arahal R. D."/>
            <person name="Lucena T."/>
        </authorList>
    </citation>
    <scope>NUCLEOTIDE SEQUENCE [LARGE SCALE GENOMIC DNA]</scope>
    <source>
        <strain evidence="2 3">CECT 9623</strain>
    </source>
</reference>